<dbReference type="OrthoDB" id="9806902at2"/>
<evidence type="ECO:0000313" key="2">
    <source>
        <dbReference type="EMBL" id="TQV73685.1"/>
    </source>
</evidence>
<dbReference type="InterPro" id="IPR050266">
    <property type="entry name" value="AB_hydrolase_sf"/>
</dbReference>
<dbReference type="Pfam" id="PF00561">
    <property type="entry name" value="Abhydrolase_1"/>
    <property type="match status" value="1"/>
</dbReference>
<name>A0A545T923_9GAMM</name>
<dbReference type="Proteomes" id="UP000317839">
    <property type="component" value="Unassembled WGS sequence"/>
</dbReference>
<proteinExistence type="predicted"/>
<feature type="domain" description="AB hydrolase-1" evidence="1">
    <location>
        <begin position="36"/>
        <end position="268"/>
    </location>
</feature>
<dbReference type="SUPFAM" id="SSF53474">
    <property type="entry name" value="alpha/beta-Hydrolases"/>
    <property type="match status" value="1"/>
</dbReference>
<dbReference type="InterPro" id="IPR000073">
    <property type="entry name" value="AB_hydrolase_1"/>
</dbReference>
<dbReference type="GO" id="GO:0016787">
    <property type="term" value="F:hydrolase activity"/>
    <property type="evidence" value="ECO:0007669"/>
    <property type="project" value="UniProtKB-KW"/>
</dbReference>
<dbReference type="AlphaFoldDB" id="A0A545T923"/>
<dbReference type="PANTHER" id="PTHR43798">
    <property type="entry name" value="MONOACYLGLYCEROL LIPASE"/>
    <property type="match status" value="1"/>
</dbReference>
<sequence length="285" mass="32367">MNTPPKTSKSRQNTPIFDLNKIAFENKTHQNKSHLPPFVFIHGNSQNTSCGRDLFDYFYHRGHDVIAYDLPGHGDSPMQAEDYHFNDLVTLNQQIITSLDLNKPILCGHSLGGMIQAATIVDKNLSASSLIFCGSYDASPVQAALAQSQNAEAQQIFSSLDQYIAEAFKLYKGPKKYDFFSNLSLEDELIAIFNRRYTHPIANQINLTTLKDYNVRSQLAEKQLPILVLHGQEEDIIPAALVKVMQPAYDTMEVEWYPDGGHFAFYQQPQLTRDFLDKHYDFLQS</sequence>
<evidence type="ECO:0000259" key="1">
    <source>
        <dbReference type="Pfam" id="PF00561"/>
    </source>
</evidence>
<keyword evidence="3" id="KW-1185">Reference proteome</keyword>
<dbReference type="InterPro" id="IPR029058">
    <property type="entry name" value="AB_hydrolase_fold"/>
</dbReference>
<dbReference type="Gene3D" id="3.40.50.1820">
    <property type="entry name" value="alpha/beta hydrolase"/>
    <property type="match status" value="1"/>
</dbReference>
<dbReference type="EMBL" id="VIKR01000003">
    <property type="protein sequence ID" value="TQV73685.1"/>
    <property type="molecule type" value="Genomic_DNA"/>
</dbReference>
<comment type="caution">
    <text evidence="2">The sequence shown here is derived from an EMBL/GenBank/DDBJ whole genome shotgun (WGS) entry which is preliminary data.</text>
</comment>
<protein>
    <submittedName>
        <fullName evidence="2">Alpha/beta hydrolase</fullName>
    </submittedName>
</protein>
<keyword evidence="2" id="KW-0378">Hydrolase</keyword>
<evidence type="ECO:0000313" key="3">
    <source>
        <dbReference type="Proteomes" id="UP000317839"/>
    </source>
</evidence>
<gene>
    <name evidence="2" type="ORF">FLL45_12495</name>
</gene>
<dbReference type="RefSeq" id="WP_142942393.1">
    <property type="nucleotide sequence ID" value="NZ_VIKR01000003.1"/>
</dbReference>
<organism evidence="2 3">
    <name type="scientific">Aliikangiella marina</name>
    <dbReference type="NCBI Taxonomy" id="1712262"/>
    <lineage>
        <taxon>Bacteria</taxon>
        <taxon>Pseudomonadati</taxon>
        <taxon>Pseudomonadota</taxon>
        <taxon>Gammaproteobacteria</taxon>
        <taxon>Oceanospirillales</taxon>
        <taxon>Pleioneaceae</taxon>
        <taxon>Aliikangiella</taxon>
    </lineage>
</organism>
<accession>A0A545T923</accession>
<reference evidence="2 3" key="1">
    <citation type="submission" date="2019-06" db="EMBL/GenBank/DDBJ databases">
        <title>Draft genome of Aliikangiella marina GYP-15.</title>
        <authorList>
            <person name="Wang G."/>
        </authorList>
    </citation>
    <scope>NUCLEOTIDE SEQUENCE [LARGE SCALE GENOMIC DNA]</scope>
    <source>
        <strain evidence="2 3">GYP-15</strain>
    </source>
</reference>